<name>A0AAP0E3L9_9MAGN</name>
<reference evidence="2 3" key="1">
    <citation type="submission" date="2024-01" db="EMBL/GenBank/DDBJ databases">
        <title>Genome assemblies of Stephania.</title>
        <authorList>
            <person name="Yang L."/>
        </authorList>
    </citation>
    <scope>NUCLEOTIDE SEQUENCE [LARGE SCALE GENOMIC DNA]</scope>
    <source>
        <strain evidence="2">QJT</strain>
        <tissue evidence="2">Leaf</tissue>
    </source>
</reference>
<proteinExistence type="predicted"/>
<gene>
    <name evidence="2" type="ORF">Sjap_026380</name>
</gene>
<organism evidence="2 3">
    <name type="scientific">Stephania japonica</name>
    <dbReference type="NCBI Taxonomy" id="461633"/>
    <lineage>
        <taxon>Eukaryota</taxon>
        <taxon>Viridiplantae</taxon>
        <taxon>Streptophyta</taxon>
        <taxon>Embryophyta</taxon>
        <taxon>Tracheophyta</taxon>
        <taxon>Spermatophyta</taxon>
        <taxon>Magnoliopsida</taxon>
        <taxon>Ranunculales</taxon>
        <taxon>Menispermaceae</taxon>
        <taxon>Menispermoideae</taxon>
        <taxon>Cissampelideae</taxon>
        <taxon>Stephania</taxon>
    </lineage>
</organism>
<dbReference type="AlphaFoldDB" id="A0AAP0E3L9"/>
<keyword evidence="3" id="KW-1185">Reference proteome</keyword>
<protein>
    <submittedName>
        <fullName evidence="2">Uncharacterized protein</fullName>
    </submittedName>
</protein>
<evidence type="ECO:0000256" key="1">
    <source>
        <dbReference type="SAM" id="MobiDB-lite"/>
    </source>
</evidence>
<sequence>MSDEGEETNEHNASPPFSLKSLHVLCCLPLLRNHVSFARCRHPLRSPLTPDDYLSSGKAVIWRIWIWAAARWRSGGSKLRGEIARDEMERAEEAKGIEQRTAREREDAEGGEGERGRFGRGRRGRE</sequence>
<feature type="compositionally biased region" description="Basic and acidic residues" evidence="1">
    <location>
        <begin position="90"/>
        <end position="117"/>
    </location>
</feature>
<feature type="region of interest" description="Disordered" evidence="1">
    <location>
        <begin position="90"/>
        <end position="126"/>
    </location>
</feature>
<dbReference type="EMBL" id="JBBNAE010000011">
    <property type="protein sequence ID" value="KAK9085969.1"/>
    <property type="molecule type" value="Genomic_DNA"/>
</dbReference>
<dbReference type="Proteomes" id="UP001417504">
    <property type="component" value="Unassembled WGS sequence"/>
</dbReference>
<evidence type="ECO:0000313" key="3">
    <source>
        <dbReference type="Proteomes" id="UP001417504"/>
    </source>
</evidence>
<evidence type="ECO:0000313" key="2">
    <source>
        <dbReference type="EMBL" id="KAK9085969.1"/>
    </source>
</evidence>
<comment type="caution">
    <text evidence="2">The sequence shown here is derived from an EMBL/GenBank/DDBJ whole genome shotgun (WGS) entry which is preliminary data.</text>
</comment>
<accession>A0AAP0E3L9</accession>